<comment type="caution">
    <text evidence="3">The sequence shown here is derived from an EMBL/GenBank/DDBJ whole genome shotgun (WGS) entry which is preliminary data.</text>
</comment>
<dbReference type="PROSITE" id="PS50195">
    <property type="entry name" value="PX"/>
    <property type="match status" value="1"/>
</dbReference>
<dbReference type="AlphaFoldDB" id="A0AAV0V390"/>
<protein>
    <recommendedName>
        <fullName evidence="2">PX domain-containing protein</fullName>
    </recommendedName>
</protein>
<feature type="compositionally biased region" description="Basic residues" evidence="1">
    <location>
        <begin position="12"/>
        <end position="22"/>
    </location>
</feature>
<dbReference type="SUPFAM" id="SSF64268">
    <property type="entry name" value="PX domain"/>
    <property type="match status" value="1"/>
</dbReference>
<name>A0AAV0V390_9STRA</name>
<dbReference type="InterPro" id="IPR036871">
    <property type="entry name" value="PX_dom_sf"/>
</dbReference>
<organism evidence="3 4">
    <name type="scientific">Peronospora destructor</name>
    <dbReference type="NCBI Taxonomy" id="86335"/>
    <lineage>
        <taxon>Eukaryota</taxon>
        <taxon>Sar</taxon>
        <taxon>Stramenopiles</taxon>
        <taxon>Oomycota</taxon>
        <taxon>Peronosporomycetes</taxon>
        <taxon>Peronosporales</taxon>
        <taxon>Peronosporaceae</taxon>
        <taxon>Peronospora</taxon>
    </lineage>
</organism>
<feature type="compositionally biased region" description="Basic and acidic residues" evidence="1">
    <location>
        <begin position="38"/>
        <end position="47"/>
    </location>
</feature>
<sequence length="309" mass="35383">MASDRHSILSGKRARSRRKRAALRTANRVNKSPTPECDSDKDAKRPLLTESGNDSSSSDRTTSQSENKLEDGLVLVCHSTIPDFCSVFLPRSEESAYNLSQKTADCNTFTVHISSFQETPEGFVTYTLELRTCKQPCYTFQLERRYSEFVACATEVNKQLASGFATRCCARHEDEESKAANVMDVDKFQWELPAKTWFRVTQTNHLEERRAQLERSLETLLLQQNRHMCKLPVVRDFLMLDIFGVQVAEQKNLETDCTLNDEVLRHYEKGRHKLYKKKQTGATYQADGVNLYIFSFSPAQDHDANCLLQ</sequence>
<dbReference type="Proteomes" id="UP001162029">
    <property type="component" value="Unassembled WGS sequence"/>
</dbReference>
<evidence type="ECO:0000313" key="3">
    <source>
        <dbReference type="EMBL" id="CAI5743636.1"/>
    </source>
</evidence>
<proteinExistence type="predicted"/>
<accession>A0AAV0V390</accession>
<evidence type="ECO:0000259" key="2">
    <source>
        <dbReference type="PROSITE" id="PS50195"/>
    </source>
</evidence>
<reference evidence="3" key="1">
    <citation type="submission" date="2022-12" db="EMBL/GenBank/DDBJ databases">
        <authorList>
            <person name="Webb A."/>
        </authorList>
    </citation>
    <scope>NUCLEOTIDE SEQUENCE</scope>
    <source>
        <strain evidence="3">Pd1</strain>
    </source>
</reference>
<dbReference type="GO" id="GO:0035091">
    <property type="term" value="F:phosphatidylinositol binding"/>
    <property type="evidence" value="ECO:0007669"/>
    <property type="project" value="InterPro"/>
</dbReference>
<feature type="region of interest" description="Disordered" evidence="1">
    <location>
        <begin position="1"/>
        <end position="66"/>
    </location>
</feature>
<feature type="compositionally biased region" description="Low complexity" evidence="1">
    <location>
        <begin position="50"/>
        <end position="66"/>
    </location>
</feature>
<gene>
    <name evidence="3" type="ORF">PDE001_LOCUS8839</name>
</gene>
<feature type="domain" description="PX" evidence="2">
    <location>
        <begin position="104"/>
        <end position="245"/>
    </location>
</feature>
<evidence type="ECO:0000256" key="1">
    <source>
        <dbReference type="SAM" id="MobiDB-lite"/>
    </source>
</evidence>
<evidence type="ECO:0000313" key="4">
    <source>
        <dbReference type="Proteomes" id="UP001162029"/>
    </source>
</evidence>
<dbReference type="Pfam" id="PF00787">
    <property type="entry name" value="PX"/>
    <property type="match status" value="1"/>
</dbReference>
<dbReference type="Gene3D" id="3.30.1520.10">
    <property type="entry name" value="Phox-like domain"/>
    <property type="match status" value="1"/>
</dbReference>
<dbReference type="EMBL" id="CANTFM010001901">
    <property type="protein sequence ID" value="CAI5743636.1"/>
    <property type="molecule type" value="Genomic_DNA"/>
</dbReference>
<dbReference type="InterPro" id="IPR001683">
    <property type="entry name" value="PX_dom"/>
</dbReference>
<keyword evidence="4" id="KW-1185">Reference proteome</keyword>